<organism evidence="2 3">
    <name type="scientific">Ventrimonas faecis</name>
    <dbReference type="NCBI Taxonomy" id="3133170"/>
    <lineage>
        <taxon>Bacteria</taxon>
        <taxon>Bacillati</taxon>
        <taxon>Bacillota</taxon>
        <taxon>Clostridia</taxon>
        <taxon>Lachnospirales</taxon>
        <taxon>Lachnospiraceae</taxon>
        <taxon>Ventrimonas</taxon>
    </lineage>
</organism>
<dbReference type="InterPro" id="IPR002509">
    <property type="entry name" value="NODB_dom"/>
</dbReference>
<evidence type="ECO:0000313" key="2">
    <source>
        <dbReference type="EMBL" id="MEQ2562027.1"/>
    </source>
</evidence>
<sequence>MENRIGTAGIAMVTIELDNEFIWHAMGDKYKTPKSTSMGTYGTHRGLTRILDALDEWGVKATFFIPGVAVEKYSEKIMEIDKRGHEIALHGYAHENFHDLTEKEQRMKIRKGKQGLEDLIGKEVRGFRLPEGECTWETMRILREEGIGYDSSLFDQDLPYLTDEKLVEIPMRWELQDFPYFAYGPGFPVGEPRIACYDEVLDNWLRELKAAYELKLCYVIKFDPQTIGSPGRMFLFEQILRELKEKNMWIATGSELEKYVREAKMV</sequence>
<name>A0ABV1HI84_9FIRM</name>
<dbReference type="RefSeq" id="WP_349228448.1">
    <property type="nucleotide sequence ID" value="NZ_JBBMFJ010000003.1"/>
</dbReference>
<accession>A0ABV1HI84</accession>
<dbReference type="Proteomes" id="UP001437460">
    <property type="component" value="Unassembled WGS sequence"/>
</dbReference>
<dbReference type="PROSITE" id="PS51677">
    <property type="entry name" value="NODB"/>
    <property type="match status" value="1"/>
</dbReference>
<dbReference type="PANTHER" id="PTHR47561">
    <property type="entry name" value="POLYSACCHARIDE DEACETYLASE FAMILY PROTEIN (AFU_ORTHOLOGUE AFUA_6G05030)"/>
    <property type="match status" value="1"/>
</dbReference>
<dbReference type="InterPro" id="IPR011330">
    <property type="entry name" value="Glyco_hydro/deAcase_b/a-brl"/>
</dbReference>
<gene>
    <name evidence="2" type="ORF">WMO41_02325</name>
</gene>
<protein>
    <submittedName>
        <fullName evidence="2">Polysaccharide deacetylase family protein</fullName>
    </submittedName>
</protein>
<dbReference type="Pfam" id="PF01522">
    <property type="entry name" value="Polysacc_deac_1"/>
    <property type="match status" value="1"/>
</dbReference>
<dbReference type="Gene3D" id="3.20.20.370">
    <property type="entry name" value="Glycoside hydrolase/deacetylase"/>
    <property type="match status" value="1"/>
</dbReference>
<dbReference type="PANTHER" id="PTHR47561:SF1">
    <property type="entry name" value="POLYSACCHARIDE DEACETYLASE FAMILY PROTEIN (AFU_ORTHOLOGUE AFUA_6G05030)"/>
    <property type="match status" value="1"/>
</dbReference>
<keyword evidence="3" id="KW-1185">Reference proteome</keyword>
<reference evidence="2 3" key="1">
    <citation type="submission" date="2024-03" db="EMBL/GenBank/DDBJ databases">
        <title>Human intestinal bacterial collection.</title>
        <authorList>
            <person name="Pauvert C."/>
            <person name="Hitch T.C.A."/>
            <person name="Clavel T."/>
        </authorList>
    </citation>
    <scope>NUCLEOTIDE SEQUENCE [LARGE SCALE GENOMIC DNA]</scope>
    <source>
        <strain evidence="2 3">CLA-AP-H27</strain>
    </source>
</reference>
<comment type="caution">
    <text evidence="2">The sequence shown here is derived from an EMBL/GenBank/DDBJ whole genome shotgun (WGS) entry which is preliminary data.</text>
</comment>
<dbReference type="EMBL" id="JBBMFJ010000003">
    <property type="protein sequence ID" value="MEQ2562027.1"/>
    <property type="molecule type" value="Genomic_DNA"/>
</dbReference>
<evidence type="ECO:0000313" key="3">
    <source>
        <dbReference type="Proteomes" id="UP001437460"/>
    </source>
</evidence>
<proteinExistence type="predicted"/>
<evidence type="ECO:0000259" key="1">
    <source>
        <dbReference type="PROSITE" id="PS51677"/>
    </source>
</evidence>
<feature type="domain" description="NodB homology" evidence="1">
    <location>
        <begin position="31"/>
        <end position="266"/>
    </location>
</feature>
<dbReference type="SUPFAM" id="SSF88713">
    <property type="entry name" value="Glycoside hydrolase/deacetylase"/>
    <property type="match status" value="1"/>
</dbReference>